<dbReference type="Pfam" id="PF17569">
    <property type="entry name" value="DUF5475"/>
    <property type="match status" value="1"/>
</dbReference>
<reference evidence="1" key="1">
    <citation type="journal article" date="2022" name="J. Invertebr. Pathol.">
        <title>Identification of a new nucleopolyhedrovirus isolated from the olive leaf moth, Palpita vitrealis, from two locations in Egypt.</title>
        <authorList>
            <person name="El-Salamouny S."/>
            <person name="Wennmann J.T."/>
            <person name="Kleespies R.G."/>
            <person name="Richert-Poggeler K.R."/>
            <person name="Mansour A."/>
            <person name="Awad M."/>
            <person name="Agamy E."/>
            <person name="Salama R."/>
            <person name="Jehle J.A."/>
        </authorList>
    </citation>
    <scope>NUCLEOTIDE SEQUENCE</scope>
    <source>
        <strain evidence="1">Giza 2005</strain>
    </source>
</reference>
<proteinExistence type="predicted"/>
<organism evidence="1 2">
    <name type="scientific">Palpita vitrealis nucleopolyhedrovirus</name>
    <dbReference type="NCBI Taxonomy" id="2951960"/>
    <lineage>
        <taxon>Viruses</taxon>
        <taxon>Viruses incertae sedis</taxon>
        <taxon>Naldaviricetes</taxon>
        <taxon>Lefavirales</taxon>
        <taxon>Baculoviridae</taxon>
        <taxon>Alphabaculovirus</taxon>
        <taxon>Alphabaculovirus pavitrealis</taxon>
    </lineage>
</organism>
<accession>A0AAE9LNK6</accession>
<protein>
    <submittedName>
        <fullName evidence="1">Uncharacterized protein</fullName>
    </submittedName>
</protein>
<keyword evidence="2" id="KW-1185">Reference proteome</keyword>
<evidence type="ECO:0000313" key="1">
    <source>
        <dbReference type="EMBL" id="USC25957.1"/>
    </source>
</evidence>
<dbReference type="Proteomes" id="UP001256712">
    <property type="component" value="Segment"/>
</dbReference>
<dbReference type="InterPro" id="IPR020123">
    <property type="entry name" value="DUF5475"/>
</dbReference>
<sequence>MSILKVMEACELANIFYKLGYLYRTKVCLEIGLDNLGMLRRKTNIKQVQTMLNKKVTECVLFKQKVEKKIQKRVLIKIYNQ</sequence>
<name>A0AAE9LNK6_9ABAC</name>
<dbReference type="EMBL" id="OL685370">
    <property type="protein sequence ID" value="USC25957.1"/>
    <property type="molecule type" value="Genomic_DNA"/>
</dbReference>
<evidence type="ECO:0000313" key="2">
    <source>
        <dbReference type="Proteomes" id="UP001256712"/>
    </source>
</evidence>